<dbReference type="InterPro" id="IPR004358">
    <property type="entry name" value="Sig_transdc_His_kin-like_C"/>
</dbReference>
<dbReference type="RefSeq" id="WP_078812002.1">
    <property type="nucleotide sequence ID" value="NZ_FUYE01000002.1"/>
</dbReference>
<dbReference type="GO" id="GO:0000155">
    <property type="term" value="F:phosphorelay sensor kinase activity"/>
    <property type="evidence" value="ECO:0007669"/>
    <property type="project" value="InterPro"/>
</dbReference>
<dbReference type="CDD" id="cd16922">
    <property type="entry name" value="HATPase_EvgS-ArcB-TorS-like"/>
    <property type="match status" value="1"/>
</dbReference>
<dbReference type="SUPFAM" id="SSF47384">
    <property type="entry name" value="Homodimeric domain of signal transducing histidine kinase"/>
    <property type="match status" value="1"/>
</dbReference>
<dbReference type="SMART" id="SM00388">
    <property type="entry name" value="HisKA"/>
    <property type="match status" value="1"/>
</dbReference>
<evidence type="ECO:0000256" key="7">
    <source>
        <dbReference type="SAM" id="Coils"/>
    </source>
</evidence>
<dbReference type="EMBL" id="FUYE01000002">
    <property type="protein sequence ID" value="SKA81734.1"/>
    <property type="molecule type" value="Genomic_DNA"/>
</dbReference>
<evidence type="ECO:0000256" key="4">
    <source>
        <dbReference type="ARBA" id="ARBA00022679"/>
    </source>
</evidence>
<feature type="domain" description="Histidine kinase" evidence="8">
    <location>
        <begin position="331"/>
        <end position="553"/>
    </location>
</feature>
<evidence type="ECO:0000256" key="1">
    <source>
        <dbReference type="ARBA" id="ARBA00000085"/>
    </source>
</evidence>
<gene>
    <name evidence="10" type="ORF">SAMN02745166_00800</name>
</gene>
<dbReference type="PROSITE" id="PS50110">
    <property type="entry name" value="RESPONSE_REGULATORY"/>
    <property type="match status" value="3"/>
</dbReference>
<dbReference type="PRINTS" id="PR00344">
    <property type="entry name" value="BCTRLSENSOR"/>
</dbReference>
<protein>
    <recommendedName>
        <fullName evidence="2">histidine kinase</fullName>
        <ecNumber evidence="2">2.7.13.3</ecNumber>
    </recommendedName>
</protein>
<keyword evidence="7" id="KW-0175">Coiled coil</keyword>
<name>A0A1T4WWQ8_9BACT</name>
<dbReference type="PANTHER" id="PTHR43047:SF72">
    <property type="entry name" value="OSMOSENSING HISTIDINE PROTEIN KINASE SLN1"/>
    <property type="match status" value="1"/>
</dbReference>
<feature type="coiled-coil region" evidence="7">
    <location>
        <begin position="279"/>
        <end position="324"/>
    </location>
</feature>
<dbReference type="GO" id="GO:0005886">
    <property type="term" value="C:plasma membrane"/>
    <property type="evidence" value="ECO:0007669"/>
    <property type="project" value="TreeGrafter"/>
</dbReference>
<feature type="modified residue" description="4-aspartylphosphate" evidence="6">
    <location>
        <position position="56"/>
    </location>
</feature>
<evidence type="ECO:0000256" key="5">
    <source>
        <dbReference type="ARBA" id="ARBA00022777"/>
    </source>
</evidence>
<organism evidence="10 11">
    <name type="scientific">Prosthecobacter debontii</name>
    <dbReference type="NCBI Taxonomy" id="48467"/>
    <lineage>
        <taxon>Bacteria</taxon>
        <taxon>Pseudomonadati</taxon>
        <taxon>Verrucomicrobiota</taxon>
        <taxon>Verrucomicrobiia</taxon>
        <taxon>Verrucomicrobiales</taxon>
        <taxon>Verrucomicrobiaceae</taxon>
        <taxon>Prosthecobacter</taxon>
    </lineage>
</organism>
<keyword evidence="11" id="KW-1185">Reference proteome</keyword>
<feature type="domain" description="Response regulatory" evidence="9">
    <location>
        <begin position="579"/>
        <end position="693"/>
    </location>
</feature>
<evidence type="ECO:0000256" key="6">
    <source>
        <dbReference type="PROSITE-ProRule" id="PRU00169"/>
    </source>
</evidence>
<dbReference type="Pfam" id="PF02518">
    <property type="entry name" value="HATPase_c"/>
    <property type="match status" value="1"/>
</dbReference>
<keyword evidence="3 6" id="KW-0597">Phosphoprotein</keyword>
<dbReference type="InterPro" id="IPR001789">
    <property type="entry name" value="Sig_transdc_resp-reg_receiver"/>
</dbReference>
<feature type="domain" description="Response regulatory" evidence="9">
    <location>
        <begin position="7"/>
        <end position="121"/>
    </location>
</feature>
<comment type="catalytic activity">
    <reaction evidence="1">
        <text>ATP + protein L-histidine = ADP + protein N-phospho-L-histidine.</text>
        <dbReference type="EC" id="2.7.13.3"/>
    </reaction>
</comment>
<feature type="modified residue" description="4-aspartylphosphate" evidence="6">
    <location>
        <position position="629"/>
    </location>
</feature>
<dbReference type="InterPro" id="IPR036890">
    <property type="entry name" value="HATPase_C_sf"/>
</dbReference>
<accession>A0A1T4WWQ8</accession>
<evidence type="ECO:0000256" key="2">
    <source>
        <dbReference type="ARBA" id="ARBA00012438"/>
    </source>
</evidence>
<feature type="domain" description="Response regulatory" evidence="9">
    <location>
        <begin position="143"/>
        <end position="261"/>
    </location>
</feature>
<dbReference type="AlphaFoldDB" id="A0A1T4WWQ8"/>
<dbReference type="InterPro" id="IPR005467">
    <property type="entry name" value="His_kinase_dom"/>
</dbReference>
<dbReference type="SUPFAM" id="SSF55874">
    <property type="entry name" value="ATPase domain of HSP90 chaperone/DNA topoisomerase II/histidine kinase"/>
    <property type="match status" value="1"/>
</dbReference>
<dbReference type="InterPro" id="IPR003594">
    <property type="entry name" value="HATPase_dom"/>
</dbReference>
<dbReference type="FunFam" id="3.30.565.10:FF:000006">
    <property type="entry name" value="Sensor histidine kinase WalK"/>
    <property type="match status" value="1"/>
</dbReference>
<dbReference type="PANTHER" id="PTHR43047">
    <property type="entry name" value="TWO-COMPONENT HISTIDINE PROTEIN KINASE"/>
    <property type="match status" value="1"/>
</dbReference>
<dbReference type="Proteomes" id="UP000190774">
    <property type="component" value="Unassembled WGS sequence"/>
</dbReference>
<feature type="modified residue" description="4-aspartylphosphate" evidence="6">
    <location>
        <position position="192"/>
    </location>
</feature>
<dbReference type="OrthoDB" id="9790669at2"/>
<evidence type="ECO:0000256" key="3">
    <source>
        <dbReference type="ARBA" id="ARBA00022553"/>
    </source>
</evidence>
<dbReference type="EC" id="2.7.13.3" evidence="2"/>
<dbReference type="Pfam" id="PF00072">
    <property type="entry name" value="Response_reg"/>
    <property type="match status" value="3"/>
</dbReference>
<dbReference type="InterPro" id="IPR003661">
    <property type="entry name" value="HisK_dim/P_dom"/>
</dbReference>
<dbReference type="Gene3D" id="3.30.565.10">
    <property type="entry name" value="Histidine kinase-like ATPase, C-terminal domain"/>
    <property type="match status" value="1"/>
</dbReference>
<keyword evidence="4" id="KW-0808">Transferase</keyword>
<dbReference type="CDD" id="cd17574">
    <property type="entry name" value="REC_OmpR"/>
    <property type="match status" value="2"/>
</dbReference>
<dbReference type="InterPro" id="IPR036097">
    <property type="entry name" value="HisK_dim/P_sf"/>
</dbReference>
<evidence type="ECO:0000313" key="11">
    <source>
        <dbReference type="Proteomes" id="UP000190774"/>
    </source>
</evidence>
<dbReference type="Gene3D" id="1.10.287.130">
    <property type="match status" value="1"/>
</dbReference>
<proteinExistence type="predicted"/>
<dbReference type="InterPro" id="IPR011006">
    <property type="entry name" value="CheY-like_superfamily"/>
</dbReference>
<evidence type="ECO:0000313" key="10">
    <source>
        <dbReference type="EMBL" id="SKA81734.1"/>
    </source>
</evidence>
<dbReference type="GO" id="GO:0009927">
    <property type="term" value="F:histidine phosphotransfer kinase activity"/>
    <property type="evidence" value="ECO:0007669"/>
    <property type="project" value="TreeGrafter"/>
</dbReference>
<dbReference type="PROSITE" id="PS50109">
    <property type="entry name" value="HIS_KIN"/>
    <property type="match status" value="1"/>
</dbReference>
<evidence type="ECO:0000259" key="9">
    <source>
        <dbReference type="PROSITE" id="PS50110"/>
    </source>
</evidence>
<sequence>MTEPTYHVMLVEDSTTQAISLTALLESEGWKVTWVSSAEKAFSALREDRPDLVLLDYHLPGMRGDEVCRRIRMNVDTRRLPVVMLTSQEGQQVSGLDSGADDFVAKSTDPKVLLLRLRTLLQKAGSRERIIASNDQDLFRDVHLLAIDDSPIFLECLAHELRDEGYKLETAMDAEAGLRRLKETRFDGVIIDLIMPRIDGFEVCRRVNEFRRNSPFSLISILLTGADSTENLSKALDAGADDFVGKSNDFSILKGRIRALLRRKFFAEENARIIQEFKAKEMEALRERAAKEAAESRAALVEELEARTEELNRSREELRRANTAKDQFLAMLSHELRTPLTPVLAVVEERCQDDRLTEDLKKDFQMIRRNVMLETHLINDLLDLTRITQGKLEIHQESVNLQRIIAEVVEMCSSSRRPLAQIIVHPFKGDSTLWADRVRLTQVIWNLLQNAIKFTPADGQIEIRLTHRQLEADVPQLTLEITDTGIGIEPDKLERIFDAFQQESRETTRAFGGLGLGLAISRAIVELHQGHLTARSEGLHRGSTFSLVLPCDQKSASTQVSPQPKTVSEDTSAGFPSLRILLVEDHSDTRETLARMLRRRGHEVHLATTVATAKQVGAELADLEVLISDFGLPDGDGLDVLQAIRPSHPAVNAIILSGFGMEDDVAKTRAAGFAHHLTKPVEFAKLEEAIRTS</sequence>
<keyword evidence="5 10" id="KW-0418">Kinase</keyword>
<reference evidence="11" key="1">
    <citation type="submission" date="2017-02" db="EMBL/GenBank/DDBJ databases">
        <authorList>
            <person name="Varghese N."/>
            <person name="Submissions S."/>
        </authorList>
    </citation>
    <scope>NUCLEOTIDE SEQUENCE [LARGE SCALE GENOMIC DNA]</scope>
    <source>
        <strain evidence="11">ATCC 700200</strain>
    </source>
</reference>
<dbReference type="SMART" id="SM00387">
    <property type="entry name" value="HATPase_c"/>
    <property type="match status" value="1"/>
</dbReference>
<dbReference type="CDD" id="cd00082">
    <property type="entry name" value="HisKA"/>
    <property type="match status" value="1"/>
</dbReference>
<evidence type="ECO:0000259" key="8">
    <source>
        <dbReference type="PROSITE" id="PS50109"/>
    </source>
</evidence>
<dbReference type="STRING" id="48467.SAMN02745166_00800"/>
<dbReference type="SMART" id="SM00448">
    <property type="entry name" value="REC"/>
    <property type="match status" value="3"/>
</dbReference>
<dbReference type="SUPFAM" id="SSF52172">
    <property type="entry name" value="CheY-like"/>
    <property type="match status" value="3"/>
</dbReference>
<dbReference type="Pfam" id="PF00512">
    <property type="entry name" value="HisKA"/>
    <property type="match status" value="1"/>
</dbReference>
<dbReference type="Gene3D" id="3.40.50.2300">
    <property type="match status" value="3"/>
</dbReference>